<keyword evidence="4" id="KW-0238">DNA-binding</keyword>
<protein>
    <recommendedName>
        <fullName evidence="6">DNA mismatch repair proteins mutS family domain-containing protein</fullName>
    </recommendedName>
</protein>
<feature type="compositionally biased region" description="Low complexity" evidence="5">
    <location>
        <begin position="295"/>
        <end position="305"/>
    </location>
</feature>
<comment type="similarity">
    <text evidence="1">Belongs to the DNA mismatch repair MutS family.</text>
</comment>
<feature type="non-terminal residue" evidence="7">
    <location>
        <position position="1"/>
    </location>
</feature>
<dbReference type="Proteomes" id="UP001432027">
    <property type="component" value="Unassembled WGS sequence"/>
</dbReference>
<dbReference type="GO" id="GO:0051026">
    <property type="term" value="P:chiasma assembly"/>
    <property type="evidence" value="ECO:0007669"/>
    <property type="project" value="TreeGrafter"/>
</dbReference>
<name>A0AAV5SXJ3_9BILA</name>
<evidence type="ECO:0000256" key="2">
    <source>
        <dbReference type="ARBA" id="ARBA00022741"/>
    </source>
</evidence>
<dbReference type="Gene3D" id="3.40.50.300">
    <property type="entry name" value="P-loop containing nucleotide triphosphate hydrolases"/>
    <property type="match status" value="1"/>
</dbReference>
<dbReference type="GO" id="GO:0140664">
    <property type="term" value="F:ATP-dependent DNA damage sensor activity"/>
    <property type="evidence" value="ECO:0007669"/>
    <property type="project" value="InterPro"/>
</dbReference>
<feature type="region of interest" description="Disordered" evidence="5">
    <location>
        <begin position="276"/>
        <end position="322"/>
    </location>
</feature>
<organism evidence="7 8">
    <name type="scientific">Pristionchus entomophagus</name>
    <dbReference type="NCBI Taxonomy" id="358040"/>
    <lineage>
        <taxon>Eukaryota</taxon>
        <taxon>Metazoa</taxon>
        <taxon>Ecdysozoa</taxon>
        <taxon>Nematoda</taxon>
        <taxon>Chromadorea</taxon>
        <taxon>Rhabditida</taxon>
        <taxon>Rhabditina</taxon>
        <taxon>Diplogasteromorpha</taxon>
        <taxon>Diplogasteroidea</taxon>
        <taxon>Neodiplogasteridae</taxon>
        <taxon>Pristionchus</taxon>
    </lineage>
</organism>
<dbReference type="Pfam" id="PF00488">
    <property type="entry name" value="MutS_V"/>
    <property type="match status" value="1"/>
</dbReference>
<evidence type="ECO:0000313" key="7">
    <source>
        <dbReference type="EMBL" id="GMS86084.1"/>
    </source>
</evidence>
<dbReference type="InterPro" id="IPR045076">
    <property type="entry name" value="MutS"/>
</dbReference>
<feature type="compositionally biased region" description="Acidic residues" evidence="5">
    <location>
        <begin position="282"/>
        <end position="294"/>
    </location>
</feature>
<reference evidence="7" key="1">
    <citation type="submission" date="2023-10" db="EMBL/GenBank/DDBJ databases">
        <title>Genome assembly of Pristionchus species.</title>
        <authorList>
            <person name="Yoshida K."/>
            <person name="Sommer R.J."/>
        </authorList>
    </citation>
    <scope>NUCLEOTIDE SEQUENCE</scope>
    <source>
        <strain evidence="7">RS0144</strain>
    </source>
</reference>
<dbReference type="GO" id="GO:0006298">
    <property type="term" value="P:mismatch repair"/>
    <property type="evidence" value="ECO:0007669"/>
    <property type="project" value="InterPro"/>
</dbReference>
<dbReference type="InterPro" id="IPR000432">
    <property type="entry name" value="DNA_mismatch_repair_MutS_C"/>
</dbReference>
<dbReference type="SUPFAM" id="SSF52540">
    <property type="entry name" value="P-loop containing nucleoside triphosphate hydrolases"/>
    <property type="match status" value="1"/>
</dbReference>
<feature type="domain" description="DNA mismatch repair proteins mutS family" evidence="6">
    <location>
        <begin position="27"/>
        <end position="200"/>
    </location>
</feature>
<evidence type="ECO:0000313" key="8">
    <source>
        <dbReference type="Proteomes" id="UP001432027"/>
    </source>
</evidence>
<keyword evidence="8" id="KW-1185">Reference proteome</keyword>
<accession>A0AAV5SXJ3</accession>
<dbReference type="GO" id="GO:0030983">
    <property type="term" value="F:mismatched DNA binding"/>
    <property type="evidence" value="ECO:0007669"/>
    <property type="project" value="InterPro"/>
</dbReference>
<dbReference type="InterPro" id="IPR027417">
    <property type="entry name" value="P-loop_NTPase"/>
</dbReference>
<dbReference type="GO" id="GO:0005524">
    <property type="term" value="F:ATP binding"/>
    <property type="evidence" value="ECO:0007669"/>
    <property type="project" value="UniProtKB-KW"/>
</dbReference>
<sequence>SVVHPLAQLTVSSNFVANPIDSGGDSTKVKIFTGPNACGKSVYLKQTGLLCYLAHIGSFVPAVSAKIGLLTGILTRMYTLDGVLDGMSTFAKDVGQLSFALRRSTGNSLVIIDEFGKGTMTGKDACPLLVSTHFHALIDLLDTDQTAITYNTLEVLGKGTQLYFQFKVVEGVVSSSFAAFTAAKGGIPQKAVERSNRIYEHLRDGGRLCEMRLGIEGEEEINNIIQEQMASAIGWMERWDLEEDEDEERKEEEDANVDELIEMLRKHLFTEDELAEERGEVIEEEEERQEEVTEEAPVVEPAVSEQPLEKNEPEAAIGMKEN</sequence>
<evidence type="ECO:0000256" key="3">
    <source>
        <dbReference type="ARBA" id="ARBA00022840"/>
    </source>
</evidence>
<gene>
    <name evidence="7" type="ORF">PENTCL1PPCAC_8259</name>
</gene>
<dbReference type="AlphaFoldDB" id="A0AAV5SXJ3"/>
<keyword evidence="3" id="KW-0067">ATP-binding</keyword>
<dbReference type="SMART" id="SM00534">
    <property type="entry name" value="MUTSac"/>
    <property type="match status" value="1"/>
</dbReference>
<dbReference type="EMBL" id="BTSX01000002">
    <property type="protein sequence ID" value="GMS86084.1"/>
    <property type="molecule type" value="Genomic_DNA"/>
</dbReference>
<proteinExistence type="inferred from homology"/>
<evidence type="ECO:0000256" key="4">
    <source>
        <dbReference type="ARBA" id="ARBA00023125"/>
    </source>
</evidence>
<evidence type="ECO:0000259" key="6">
    <source>
        <dbReference type="SMART" id="SM00534"/>
    </source>
</evidence>
<dbReference type="GO" id="GO:0005634">
    <property type="term" value="C:nucleus"/>
    <property type="evidence" value="ECO:0007669"/>
    <property type="project" value="TreeGrafter"/>
</dbReference>
<dbReference type="FunFam" id="3.40.50.300:FF:006014">
    <property type="entry name" value="MutS domain V domaincontaining protein"/>
    <property type="match status" value="1"/>
</dbReference>
<dbReference type="PANTHER" id="PTHR11361">
    <property type="entry name" value="DNA MISMATCH REPAIR PROTEIN MUTS FAMILY MEMBER"/>
    <property type="match status" value="1"/>
</dbReference>
<keyword evidence="2" id="KW-0547">Nucleotide-binding</keyword>
<evidence type="ECO:0000256" key="5">
    <source>
        <dbReference type="SAM" id="MobiDB-lite"/>
    </source>
</evidence>
<evidence type="ECO:0000256" key="1">
    <source>
        <dbReference type="ARBA" id="ARBA00006271"/>
    </source>
</evidence>
<comment type="caution">
    <text evidence="7">The sequence shown here is derived from an EMBL/GenBank/DDBJ whole genome shotgun (WGS) entry which is preliminary data.</text>
</comment>
<dbReference type="PANTHER" id="PTHR11361:SF20">
    <property type="entry name" value="MUTS PROTEIN HOMOLOG 5"/>
    <property type="match status" value="1"/>
</dbReference>